<feature type="region of interest" description="Disordered" evidence="1">
    <location>
        <begin position="176"/>
        <end position="211"/>
    </location>
</feature>
<name>A0AAV8WX00_9CUCU</name>
<feature type="region of interest" description="Disordered" evidence="1">
    <location>
        <begin position="117"/>
        <end position="147"/>
    </location>
</feature>
<gene>
    <name evidence="2" type="ORF">NQ314_016164</name>
</gene>
<sequence length="227" mass="25714">MAERRIKTTAYVSWIKVKGLHLLPPMKNLEELLHLQPLSDRPHSEITFKDDSHVEALGITENNKVTNNLPENKIRTVKLSRDVIDVTQYNNDGIKIIYNDLDTNYAELNQGYQLLSPNNSNETFETDTSLNKSSSITSVSQPTNNKEYFNDSYHKIQQNDSLNSPKINQSNEANISLKPTKNHPISDVSCTSPEKSPRPRLIRSNSYTLESPSPILLAHLEKNSKKG</sequence>
<evidence type="ECO:0000313" key="2">
    <source>
        <dbReference type="EMBL" id="KAJ8930994.1"/>
    </source>
</evidence>
<keyword evidence="3" id="KW-1185">Reference proteome</keyword>
<dbReference type="EMBL" id="JANEYF010004502">
    <property type="protein sequence ID" value="KAJ8930994.1"/>
    <property type="molecule type" value="Genomic_DNA"/>
</dbReference>
<accession>A0AAV8WX00</accession>
<dbReference type="AlphaFoldDB" id="A0AAV8WX00"/>
<reference evidence="2" key="1">
    <citation type="journal article" date="2023" name="Insect Mol. Biol.">
        <title>Genome sequencing provides insights into the evolution of gene families encoding plant cell wall-degrading enzymes in longhorned beetles.</title>
        <authorList>
            <person name="Shin N.R."/>
            <person name="Okamura Y."/>
            <person name="Kirsch R."/>
            <person name="Pauchet Y."/>
        </authorList>
    </citation>
    <scope>NUCLEOTIDE SEQUENCE</scope>
    <source>
        <strain evidence="2">RBIC_L_NR</strain>
    </source>
</reference>
<comment type="caution">
    <text evidence="2">The sequence shown here is derived from an EMBL/GenBank/DDBJ whole genome shotgun (WGS) entry which is preliminary data.</text>
</comment>
<protein>
    <submittedName>
        <fullName evidence="2">Uncharacterized protein</fullName>
    </submittedName>
</protein>
<proteinExistence type="predicted"/>
<evidence type="ECO:0000313" key="3">
    <source>
        <dbReference type="Proteomes" id="UP001162156"/>
    </source>
</evidence>
<organism evidence="2 3">
    <name type="scientific">Rhamnusium bicolor</name>
    <dbReference type="NCBI Taxonomy" id="1586634"/>
    <lineage>
        <taxon>Eukaryota</taxon>
        <taxon>Metazoa</taxon>
        <taxon>Ecdysozoa</taxon>
        <taxon>Arthropoda</taxon>
        <taxon>Hexapoda</taxon>
        <taxon>Insecta</taxon>
        <taxon>Pterygota</taxon>
        <taxon>Neoptera</taxon>
        <taxon>Endopterygota</taxon>
        <taxon>Coleoptera</taxon>
        <taxon>Polyphaga</taxon>
        <taxon>Cucujiformia</taxon>
        <taxon>Chrysomeloidea</taxon>
        <taxon>Cerambycidae</taxon>
        <taxon>Lepturinae</taxon>
        <taxon>Rhagiini</taxon>
        <taxon>Rhamnusium</taxon>
    </lineage>
</organism>
<dbReference type="Proteomes" id="UP001162156">
    <property type="component" value="Unassembled WGS sequence"/>
</dbReference>
<evidence type="ECO:0000256" key="1">
    <source>
        <dbReference type="SAM" id="MobiDB-lite"/>
    </source>
</evidence>